<dbReference type="RefSeq" id="WP_139030529.1">
    <property type="nucleotide sequence ID" value="NZ_JAVDWN010000028.1"/>
</dbReference>
<evidence type="ECO:0000313" key="3">
    <source>
        <dbReference type="EMBL" id="MDR7166128.1"/>
    </source>
</evidence>
<dbReference type="Proteomes" id="UP001262032">
    <property type="component" value="Unassembled WGS sequence"/>
</dbReference>
<reference evidence="3" key="1">
    <citation type="submission" date="2023-07" db="EMBL/GenBank/DDBJ databases">
        <title>Sorghum-associated microbial communities from plants grown in Nebraska, USA.</title>
        <authorList>
            <person name="Schachtman D."/>
        </authorList>
    </citation>
    <scope>NUCLEOTIDE SEQUENCE</scope>
    <source>
        <strain evidence="3">BE261</strain>
    </source>
</reference>
<comment type="caution">
    <text evidence="3">The sequence shown here is derived from an EMBL/GenBank/DDBJ whole genome shotgun (WGS) entry which is preliminary data.</text>
</comment>
<evidence type="ECO:0000313" key="4">
    <source>
        <dbReference type="Proteomes" id="UP001262032"/>
    </source>
</evidence>
<evidence type="ECO:0000256" key="2">
    <source>
        <dbReference type="SAM" id="Phobius"/>
    </source>
</evidence>
<dbReference type="AlphaFoldDB" id="A0AAW8NJM6"/>
<organism evidence="3 4">
    <name type="scientific">Pseudarthrobacter oxydans</name>
    <name type="common">Arthrobacter oxydans</name>
    <dbReference type="NCBI Taxonomy" id="1671"/>
    <lineage>
        <taxon>Bacteria</taxon>
        <taxon>Bacillati</taxon>
        <taxon>Actinomycetota</taxon>
        <taxon>Actinomycetes</taxon>
        <taxon>Micrococcales</taxon>
        <taxon>Micrococcaceae</taxon>
        <taxon>Pseudarthrobacter</taxon>
    </lineage>
</organism>
<protein>
    <submittedName>
        <fullName evidence="3">Uncharacterized protein</fullName>
    </submittedName>
</protein>
<feature type="region of interest" description="Disordered" evidence="1">
    <location>
        <begin position="58"/>
        <end position="77"/>
    </location>
</feature>
<name>A0AAW8NJM6_PSEOX</name>
<keyword evidence="2" id="KW-0812">Transmembrane</keyword>
<accession>A0AAW8NJM6</accession>
<feature type="compositionally biased region" description="Low complexity" evidence="1">
    <location>
        <begin position="137"/>
        <end position="149"/>
    </location>
</feature>
<proteinExistence type="predicted"/>
<dbReference type="EMBL" id="JAVDWN010000028">
    <property type="protein sequence ID" value="MDR7166128.1"/>
    <property type="molecule type" value="Genomic_DNA"/>
</dbReference>
<sequence length="156" mass="15032">MSSPSRGPFSAFFLRAGFLTAALAIIAGIFGMHIITGAHQMSAANSMPAAAAGPSLELQSMPTGHSDAPGESTDGAAVGTAAAGWSSSCGPDGSCPEMSAGGNACVLSPGSTSLSAPAPGTAPYALTDFGAAAAASTNYSYSPGSPSPGDLCISRT</sequence>
<feature type="region of interest" description="Disordered" evidence="1">
    <location>
        <begin position="137"/>
        <end position="156"/>
    </location>
</feature>
<keyword evidence="2" id="KW-1133">Transmembrane helix</keyword>
<keyword evidence="2" id="KW-0472">Membrane</keyword>
<evidence type="ECO:0000256" key="1">
    <source>
        <dbReference type="SAM" id="MobiDB-lite"/>
    </source>
</evidence>
<feature type="transmembrane region" description="Helical" evidence="2">
    <location>
        <begin position="12"/>
        <end position="35"/>
    </location>
</feature>
<gene>
    <name evidence="3" type="ORF">J2X12_004182</name>
</gene>